<dbReference type="EMBL" id="MU394294">
    <property type="protein sequence ID" value="KAI6089723.1"/>
    <property type="molecule type" value="Genomic_DNA"/>
</dbReference>
<proteinExistence type="predicted"/>
<reference evidence="1 2" key="1">
    <citation type="journal article" date="2022" name="New Phytol.">
        <title>Ecological generalism drives hyperdiversity of secondary metabolite gene clusters in xylarialean endophytes.</title>
        <authorList>
            <person name="Franco M.E.E."/>
            <person name="Wisecaver J.H."/>
            <person name="Arnold A.E."/>
            <person name="Ju Y.M."/>
            <person name="Slot J.C."/>
            <person name="Ahrendt S."/>
            <person name="Moore L.P."/>
            <person name="Eastman K.E."/>
            <person name="Scott K."/>
            <person name="Konkel Z."/>
            <person name="Mondo S.J."/>
            <person name="Kuo A."/>
            <person name="Hayes R.D."/>
            <person name="Haridas S."/>
            <person name="Andreopoulos B."/>
            <person name="Riley R."/>
            <person name="LaButti K."/>
            <person name="Pangilinan J."/>
            <person name="Lipzen A."/>
            <person name="Amirebrahimi M."/>
            <person name="Yan J."/>
            <person name="Adam C."/>
            <person name="Keymanesh K."/>
            <person name="Ng V."/>
            <person name="Louie K."/>
            <person name="Northen T."/>
            <person name="Drula E."/>
            <person name="Henrissat B."/>
            <person name="Hsieh H.M."/>
            <person name="Youens-Clark K."/>
            <person name="Lutzoni F."/>
            <person name="Miadlikowska J."/>
            <person name="Eastwood D.C."/>
            <person name="Hamelin R.C."/>
            <person name="Grigoriev I.V."/>
            <person name="U'Ren J.M."/>
        </authorList>
    </citation>
    <scope>NUCLEOTIDE SEQUENCE [LARGE SCALE GENOMIC DNA]</scope>
    <source>
        <strain evidence="1 2">ER1909</strain>
    </source>
</reference>
<dbReference type="Proteomes" id="UP001497680">
    <property type="component" value="Unassembled WGS sequence"/>
</dbReference>
<sequence length="426" mass="47286">MSARNPQGTRKPSAEHVEHAKTRSSVNNNRDSHISTPRAPNHGIPDLNQKPVGTSSNQHAANLGIGRRRASVPDWDPSTTHEIRAARTHKAPGNDKLAADGFARKMDIPRNNRIPIPERSELRIHRRSIDAARPKPAPPRDEPKVTFAEDQPKPKTIAAYEPGYVLRRNAEYFDVNQDGIIGLRDTYAGCRKLGWGITSSSLAMIALHATLSYPTKPGVIPDPLSRIYYEKQENHDKREKSAPLPACESVIAEYDTSGKGGLTLRDVLRFSNKQKSQHGISGWCIAIMEWLALYILLWPRDGVMQSADIRGAFDGSVLYKQAEERQRRTDNSKKQTGITSSSGARAGSSVSNPVKLAVALVTGIAVLIWAFPNVIRNSPGWASSWWDKDTARTKVGELGELGELRAIWNSVRDTVASRIPRRRLWQ</sequence>
<evidence type="ECO:0000313" key="1">
    <source>
        <dbReference type="EMBL" id="KAI6089723.1"/>
    </source>
</evidence>
<name>A0ACC0DAY0_9PEZI</name>
<keyword evidence="2" id="KW-1185">Reference proteome</keyword>
<accession>A0ACC0DAY0</accession>
<gene>
    <name evidence="1" type="ORF">F4821DRAFT_275761</name>
</gene>
<protein>
    <submittedName>
        <fullName evidence="1">Caleosin related protein-domain-containing protein</fullName>
    </submittedName>
</protein>
<comment type="caution">
    <text evidence="1">The sequence shown here is derived from an EMBL/GenBank/DDBJ whole genome shotgun (WGS) entry which is preliminary data.</text>
</comment>
<organism evidence="1 2">
    <name type="scientific">Hypoxylon rubiginosum</name>
    <dbReference type="NCBI Taxonomy" id="110542"/>
    <lineage>
        <taxon>Eukaryota</taxon>
        <taxon>Fungi</taxon>
        <taxon>Dikarya</taxon>
        <taxon>Ascomycota</taxon>
        <taxon>Pezizomycotina</taxon>
        <taxon>Sordariomycetes</taxon>
        <taxon>Xylariomycetidae</taxon>
        <taxon>Xylariales</taxon>
        <taxon>Hypoxylaceae</taxon>
        <taxon>Hypoxylon</taxon>
    </lineage>
</organism>
<evidence type="ECO:0000313" key="2">
    <source>
        <dbReference type="Proteomes" id="UP001497680"/>
    </source>
</evidence>